<dbReference type="InterPro" id="IPR003660">
    <property type="entry name" value="HAMP_dom"/>
</dbReference>
<dbReference type="GO" id="GO:0005886">
    <property type="term" value="C:plasma membrane"/>
    <property type="evidence" value="ECO:0007669"/>
    <property type="project" value="UniProtKB-SubCell"/>
</dbReference>
<evidence type="ECO:0000259" key="10">
    <source>
        <dbReference type="PROSITE" id="PS50111"/>
    </source>
</evidence>
<dbReference type="SMART" id="SM00304">
    <property type="entry name" value="HAMP"/>
    <property type="match status" value="2"/>
</dbReference>
<evidence type="ECO:0000256" key="5">
    <source>
        <dbReference type="ARBA" id="ARBA00023136"/>
    </source>
</evidence>
<sequence>MIIIFALMIAVVSLYSSHQQKTRLLDSTEQQLNQVLDNYLDGMNMLMLTGNMASRDTLRSKFESAENVREVRVLRGDAVKQLYGAGFDNEKPLDDMDRRALAGESLAFMENIDGERRLTVIEPYIAVPNRNGTDCLSCHQVEAGTVLGAGRITYSMANKDAEIEMDVWRSFVVNLLVVIAGLACIYWLMYRTVIKPLAKLEKTMTHIGDSSDLRVRVELERNDEFLNVETAINKMLARFQPTIRDLTQTMDELALSSGELATITRETRDGMTEQQKESSELAEAIDELARAAEKVTQSAINAEEVAASARKNAEYGNDVVVEVAASINELAKGVEDAVRVVKELASDTQNIGKVSQSINEIAEQTNLLALNAAIEAARAGEQGRGFAVVADEVRSLATRTQESTKEINSIIERLVSVSEQAVSVMDASKLRADQSVTDAGRAGEALQQIASGVEDIREMNGMIAAAATEQNKVVERINKNIHAIGEVSSQTLKGSSRTLEQSDDLIRVVERLGSSVSQFKS</sequence>
<keyword evidence="6" id="KW-0807">Transducer</keyword>
<evidence type="ECO:0000256" key="4">
    <source>
        <dbReference type="ARBA" id="ARBA00022989"/>
    </source>
</evidence>
<dbReference type="EMBL" id="CZQC01000027">
    <property type="protein sequence ID" value="CUS40818.1"/>
    <property type="molecule type" value="Genomic_DNA"/>
</dbReference>
<proteinExistence type="inferred from homology"/>
<dbReference type="FunFam" id="1.10.287.950:FF:000001">
    <property type="entry name" value="Methyl-accepting chemotaxis sensory transducer"/>
    <property type="match status" value="1"/>
</dbReference>
<dbReference type="InterPro" id="IPR004090">
    <property type="entry name" value="Chemotax_Me-accpt_rcpt"/>
</dbReference>
<dbReference type="GO" id="GO:0006935">
    <property type="term" value="P:chemotaxis"/>
    <property type="evidence" value="ECO:0007669"/>
    <property type="project" value="InterPro"/>
</dbReference>
<feature type="domain" description="HAMP" evidence="12">
    <location>
        <begin position="191"/>
        <end position="244"/>
    </location>
</feature>
<dbReference type="PRINTS" id="PR00260">
    <property type="entry name" value="CHEMTRNSDUCR"/>
</dbReference>
<keyword evidence="5 9" id="KW-0472">Membrane</keyword>
<evidence type="ECO:0000256" key="2">
    <source>
        <dbReference type="ARBA" id="ARBA00022519"/>
    </source>
</evidence>
<dbReference type="GO" id="GO:0004888">
    <property type="term" value="F:transmembrane signaling receptor activity"/>
    <property type="evidence" value="ECO:0007669"/>
    <property type="project" value="InterPro"/>
</dbReference>
<dbReference type="GO" id="GO:0007165">
    <property type="term" value="P:signal transduction"/>
    <property type="evidence" value="ECO:0007669"/>
    <property type="project" value="UniProtKB-KW"/>
</dbReference>
<keyword evidence="2" id="KW-1003">Cell membrane</keyword>
<evidence type="ECO:0000256" key="3">
    <source>
        <dbReference type="ARBA" id="ARBA00022692"/>
    </source>
</evidence>
<feature type="domain" description="Methyl-accepting transducer" evidence="10">
    <location>
        <begin position="249"/>
        <end position="485"/>
    </location>
</feature>
<evidence type="ECO:0000256" key="9">
    <source>
        <dbReference type="SAM" id="Phobius"/>
    </source>
</evidence>
<evidence type="ECO:0000313" key="13">
    <source>
        <dbReference type="EMBL" id="CUS40818.1"/>
    </source>
</evidence>
<dbReference type="InterPro" id="IPR004089">
    <property type="entry name" value="MCPsignal_dom"/>
</dbReference>
<feature type="transmembrane region" description="Helical" evidence="9">
    <location>
        <begin position="167"/>
        <end position="189"/>
    </location>
</feature>
<evidence type="ECO:0000256" key="1">
    <source>
        <dbReference type="ARBA" id="ARBA00004429"/>
    </source>
</evidence>
<dbReference type="InterPro" id="IPR000727">
    <property type="entry name" value="T_SNARE_dom"/>
</dbReference>
<reference evidence="13" key="1">
    <citation type="submission" date="2015-10" db="EMBL/GenBank/DDBJ databases">
        <authorList>
            <person name="Gilbert D.G."/>
        </authorList>
    </citation>
    <scope>NUCLEOTIDE SEQUENCE</scope>
</reference>
<dbReference type="Gene3D" id="3.30.450.290">
    <property type="match status" value="1"/>
</dbReference>
<dbReference type="Pfam" id="PF00015">
    <property type="entry name" value="MCPsignal"/>
    <property type="match status" value="1"/>
</dbReference>
<keyword evidence="13" id="KW-0675">Receptor</keyword>
<dbReference type="Gene3D" id="1.10.287.950">
    <property type="entry name" value="Methyl-accepting chemotaxis protein"/>
    <property type="match status" value="1"/>
</dbReference>
<gene>
    <name evidence="13" type="ORF">MGWOODY_Tha1716</name>
</gene>
<protein>
    <submittedName>
        <fullName evidence="13">Methyl-accepting chemotaxis protein I (Serine chemoreceptor protein)</fullName>
    </submittedName>
</protein>
<evidence type="ECO:0000256" key="7">
    <source>
        <dbReference type="ARBA" id="ARBA00029447"/>
    </source>
</evidence>
<keyword evidence="2" id="KW-0997">Cell inner membrane</keyword>
<dbReference type="PANTHER" id="PTHR32089:SF119">
    <property type="entry name" value="METHYL-ACCEPTING CHEMOTAXIS PROTEIN CTPL"/>
    <property type="match status" value="1"/>
</dbReference>
<accession>A0A160TBE7</accession>
<keyword evidence="4 9" id="KW-1133">Transmembrane helix</keyword>
<feature type="domain" description="T-SNARE coiled-coil homology" evidence="11">
    <location>
        <begin position="444"/>
        <end position="482"/>
    </location>
</feature>
<dbReference type="Pfam" id="PF00672">
    <property type="entry name" value="HAMP"/>
    <property type="match status" value="1"/>
</dbReference>
<evidence type="ECO:0000256" key="6">
    <source>
        <dbReference type="ARBA" id="ARBA00023224"/>
    </source>
</evidence>
<evidence type="ECO:0000256" key="8">
    <source>
        <dbReference type="SAM" id="Coils"/>
    </source>
</evidence>
<evidence type="ECO:0000259" key="11">
    <source>
        <dbReference type="PROSITE" id="PS50192"/>
    </source>
</evidence>
<organism evidence="13">
    <name type="scientific">hydrothermal vent metagenome</name>
    <dbReference type="NCBI Taxonomy" id="652676"/>
    <lineage>
        <taxon>unclassified sequences</taxon>
        <taxon>metagenomes</taxon>
        <taxon>ecological metagenomes</taxon>
    </lineage>
</organism>
<dbReference type="PROSITE" id="PS50885">
    <property type="entry name" value="HAMP"/>
    <property type="match status" value="1"/>
</dbReference>
<dbReference type="PROSITE" id="PS50192">
    <property type="entry name" value="T_SNARE"/>
    <property type="match status" value="1"/>
</dbReference>
<dbReference type="AlphaFoldDB" id="A0A160TBE7"/>
<dbReference type="CDD" id="cd06225">
    <property type="entry name" value="HAMP"/>
    <property type="match status" value="1"/>
</dbReference>
<keyword evidence="3 9" id="KW-0812">Transmembrane</keyword>
<dbReference type="CDD" id="cd11386">
    <property type="entry name" value="MCP_signal"/>
    <property type="match status" value="1"/>
</dbReference>
<dbReference type="PANTHER" id="PTHR32089">
    <property type="entry name" value="METHYL-ACCEPTING CHEMOTAXIS PROTEIN MCPB"/>
    <property type="match status" value="1"/>
</dbReference>
<dbReference type="SMART" id="SM00283">
    <property type="entry name" value="MA"/>
    <property type="match status" value="1"/>
</dbReference>
<comment type="subcellular location">
    <subcellularLocation>
        <location evidence="1">Cell inner membrane</location>
        <topology evidence="1">Multi-pass membrane protein</topology>
    </subcellularLocation>
</comment>
<dbReference type="PROSITE" id="PS50111">
    <property type="entry name" value="CHEMOTAXIS_TRANSDUC_2"/>
    <property type="match status" value="1"/>
</dbReference>
<feature type="coiled-coil region" evidence="8">
    <location>
        <begin position="271"/>
        <end position="305"/>
    </location>
</feature>
<dbReference type="SUPFAM" id="SSF58104">
    <property type="entry name" value="Methyl-accepting chemotaxis protein (MCP) signaling domain"/>
    <property type="match status" value="1"/>
</dbReference>
<evidence type="ECO:0000259" key="12">
    <source>
        <dbReference type="PROSITE" id="PS50885"/>
    </source>
</evidence>
<comment type="similarity">
    <text evidence="7">Belongs to the methyl-accepting chemotaxis (MCP) protein family.</text>
</comment>
<keyword evidence="8" id="KW-0175">Coiled coil</keyword>
<name>A0A160TBE7_9ZZZZ</name>